<dbReference type="PROSITE" id="PS50995">
    <property type="entry name" value="HTH_MARR_2"/>
    <property type="match status" value="1"/>
</dbReference>
<dbReference type="PANTHER" id="PTHR33164">
    <property type="entry name" value="TRANSCRIPTIONAL REGULATOR, MARR FAMILY"/>
    <property type="match status" value="1"/>
</dbReference>
<gene>
    <name evidence="2" type="ORF">I6G66_16055</name>
</gene>
<dbReference type="InterPro" id="IPR039422">
    <property type="entry name" value="MarR/SlyA-like"/>
</dbReference>
<evidence type="ECO:0000259" key="1">
    <source>
        <dbReference type="PROSITE" id="PS50995"/>
    </source>
</evidence>
<sequence length="157" mass="17742">MVHSASDPLSIDLYDQPGHLIRRAQQIAAQLFRDVLGPDVTPVQYAILRMLQEKPGIDQVTLARLVALDNSTTADIAARLEAKGWVLREILPRRQRRLTLTAEGETMLAGFVPNVHELHERMLAALEPQEQAEFKRLLRKFVQLHDVRESTETSSAD</sequence>
<name>A0A7T2RYR7_DELAC</name>
<reference evidence="2 3" key="1">
    <citation type="submission" date="2020-12" db="EMBL/GenBank/DDBJ databases">
        <title>FDA dAtabase for Regulatory Grade micrObial Sequences (FDA-ARGOS): Supporting development and validation of Infectious Disease Dx tests.</title>
        <authorList>
            <person name="Sproer C."/>
            <person name="Gronow S."/>
            <person name="Severitt S."/>
            <person name="Schroder I."/>
            <person name="Tallon L."/>
            <person name="Sadzewicz L."/>
            <person name="Zhao X."/>
            <person name="Boylan J."/>
            <person name="Ott S."/>
            <person name="Bowen H."/>
            <person name="Vavikolanu K."/>
            <person name="Mehta A."/>
            <person name="Aluvathingal J."/>
            <person name="Nadendla S."/>
            <person name="Lowell S."/>
            <person name="Myers T."/>
            <person name="Yan Y."/>
            <person name="Sichtig H."/>
        </authorList>
    </citation>
    <scope>NUCLEOTIDE SEQUENCE [LARGE SCALE GENOMIC DNA]</scope>
    <source>
        <strain evidence="2 3">FDAARGOS_909</strain>
    </source>
</reference>
<dbReference type="GO" id="GO:0003700">
    <property type="term" value="F:DNA-binding transcription factor activity"/>
    <property type="evidence" value="ECO:0007669"/>
    <property type="project" value="InterPro"/>
</dbReference>
<dbReference type="SUPFAM" id="SSF46785">
    <property type="entry name" value="Winged helix' DNA-binding domain"/>
    <property type="match status" value="1"/>
</dbReference>
<dbReference type="Pfam" id="PF01047">
    <property type="entry name" value="MarR"/>
    <property type="match status" value="1"/>
</dbReference>
<proteinExistence type="predicted"/>
<feature type="domain" description="HTH marR-type" evidence="1">
    <location>
        <begin position="1"/>
        <end position="143"/>
    </location>
</feature>
<evidence type="ECO:0000313" key="3">
    <source>
        <dbReference type="Proteomes" id="UP000594778"/>
    </source>
</evidence>
<protein>
    <submittedName>
        <fullName evidence="2">MarR family transcriptional regulator</fullName>
    </submittedName>
</protein>
<dbReference type="InterPro" id="IPR036390">
    <property type="entry name" value="WH_DNA-bd_sf"/>
</dbReference>
<evidence type="ECO:0000313" key="2">
    <source>
        <dbReference type="EMBL" id="QPS05841.1"/>
    </source>
</evidence>
<dbReference type="Proteomes" id="UP000594778">
    <property type="component" value="Chromosome"/>
</dbReference>
<dbReference type="RefSeq" id="WP_047326188.1">
    <property type="nucleotide sequence ID" value="NZ_CP065668.1"/>
</dbReference>
<dbReference type="EMBL" id="CP065668">
    <property type="protein sequence ID" value="QPS05841.1"/>
    <property type="molecule type" value="Genomic_DNA"/>
</dbReference>
<dbReference type="InterPro" id="IPR036388">
    <property type="entry name" value="WH-like_DNA-bd_sf"/>
</dbReference>
<accession>A0A7T2RYR7</accession>
<dbReference type="AlphaFoldDB" id="A0A7T2RYR7"/>
<dbReference type="PANTHER" id="PTHR33164:SF95">
    <property type="entry name" value="TRANSCRIPTIONAL REGULATOR"/>
    <property type="match status" value="1"/>
</dbReference>
<organism evidence="2 3">
    <name type="scientific">Delftia acidovorans</name>
    <name type="common">Pseudomonas acidovorans</name>
    <name type="synonym">Comamonas acidovorans</name>
    <dbReference type="NCBI Taxonomy" id="80866"/>
    <lineage>
        <taxon>Bacteria</taxon>
        <taxon>Pseudomonadati</taxon>
        <taxon>Pseudomonadota</taxon>
        <taxon>Betaproteobacteria</taxon>
        <taxon>Burkholderiales</taxon>
        <taxon>Comamonadaceae</taxon>
        <taxon>Delftia</taxon>
    </lineage>
</organism>
<dbReference type="Gene3D" id="1.10.10.10">
    <property type="entry name" value="Winged helix-like DNA-binding domain superfamily/Winged helix DNA-binding domain"/>
    <property type="match status" value="1"/>
</dbReference>
<dbReference type="InterPro" id="IPR000835">
    <property type="entry name" value="HTH_MarR-typ"/>
</dbReference>
<dbReference type="SMART" id="SM00347">
    <property type="entry name" value="HTH_MARR"/>
    <property type="match status" value="1"/>
</dbReference>
<dbReference type="GO" id="GO:0006950">
    <property type="term" value="P:response to stress"/>
    <property type="evidence" value="ECO:0007669"/>
    <property type="project" value="TreeGrafter"/>
</dbReference>